<evidence type="ECO:0000256" key="2">
    <source>
        <dbReference type="ARBA" id="ARBA00022475"/>
    </source>
</evidence>
<protein>
    <submittedName>
        <fullName evidence="7">Conserved hypothetical membrane protein</fullName>
    </submittedName>
</protein>
<feature type="transmembrane region" description="Helical" evidence="6">
    <location>
        <begin position="20"/>
        <end position="42"/>
    </location>
</feature>
<keyword evidence="5 6" id="KW-0472">Membrane</keyword>
<accession>C5A640</accession>
<keyword evidence="4 6" id="KW-1133">Transmembrane helix</keyword>
<dbReference type="PaxDb" id="593117-TGAM_1200"/>
<evidence type="ECO:0000256" key="1">
    <source>
        <dbReference type="ARBA" id="ARBA00004651"/>
    </source>
</evidence>
<dbReference type="KEGG" id="tga:TGAM_1200"/>
<feature type="transmembrane region" description="Helical" evidence="6">
    <location>
        <begin position="114"/>
        <end position="134"/>
    </location>
</feature>
<evidence type="ECO:0000256" key="5">
    <source>
        <dbReference type="ARBA" id="ARBA00023136"/>
    </source>
</evidence>
<name>C5A640_THEGJ</name>
<dbReference type="Proteomes" id="UP000001488">
    <property type="component" value="Chromosome"/>
</dbReference>
<keyword evidence="3 6" id="KW-0812">Transmembrane</keyword>
<dbReference type="STRING" id="593117.TGAM_1200"/>
<reference evidence="7 8" key="1">
    <citation type="journal article" date="2007" name="Genome Biol.">
        <title>Genome analysis and genome-wide proteomics of Thermococcus gammatolerans, the most radioresistant organism known amongst the Archaea.</title>
        <authorList>
            <person name="Zivanovic Y."/>
            <person name="Armengaud J."/>
            <person name="Lagorce A."/>
            <person name="Leplat C."/>
            <person name="Guerin P."/>
            <person name="Dutertre M."/>
            <person name="Anthouard V."/>
            <person name="Forterre P."/>
            <person name="Wincker P."/>
            <person name="Confalonieri F."/>
        </authorList>
    </citation>
    <scope>NUCLEOTIDE SEQUENCE [LARGE SCALE GENOMIC DNA]</scope>
    <source>
        <strain evidence="8">DSM 15229 / JCM 11827 / EJ3</strain>
    </source>
</reference>
<evidence type="ECO:0000313" key="7">
    <source>
        <dbReference type="EMBL" id="ACS33702.1"/>
    </source>
</evidence>
<dbReference type="HOGENOM" id="CLU_143278_0_0_2"/>
<dbReference type="GO" id="GO:0005886">
    <property type="term" value="C:plasma membrane"/>
    <property type="evidence" value="ECO:0007669"/>
    <property type="project" value="UniProtKB-SubCell"/>
</dbReference>
<dbReference type="EMBL" id="CP001398">
    <property type="protein sequence ID" value="ACS33702.1"/>
    <property type="molecule type" value="Genomic_DNA"/>
</dbReference>
<evidence type="ECO:0000313" key="8">
    <source>
        <dbReference type="Proteomes" id="UP000001488"/>
    </source>
</evidence>
<dbReference type="InterPro" id="IPR020948">
    <property type="entry name" value="P_starv_induced_PsiE-like"/>
</dbReference>
<organism evidence="7 8">
    <name type="scientific">Thermococcus gammatolerans (strain DSM 15229 / JCM 11827 / EJ3)</name>
    <dbReference type="NCBI Taxonomy" id="593117"/>
    <lineage>
        <taxon>Archaea</taxon>
        <taxon>Methanobacteriati</taxon>
        <taxon>Methanobacteriota</taxon>
        <taxon>Thermococci</taxon>
        <taxon>Thermococcales</taxon>
        <taxon>Thermococcaceae</taxon>
        <taxon>Thermococcus</taxon>
    </lineage>
</organism>
<evidence type="ECO:0000256" key="6">
    <source>
        <dbReference type="SAM" id="Phobius"/>
    </source>
</evidence>
<dbReference type="eggNOG" id="arCOG05778">
    <property type="taxonomic scope" value="Archaea"/>
</dbReference>
<evidence type="ECO:0000256" key="3">
    <source>
        <dbReference type="ARBA" id="ARBA00022692"/>
    </source>
</evidence>
<dbReference type="PATRIC" id="fig|593117.10.peg.1199"/>
<keyword evidence="8" id="KW-1185">Reference proteome</keyword>
<gene>
    <name evidence="7" type="ordered locus">TGAM_1200</name>
</gene>
<keyword evidence="2" id="KW-1003">Cell membrane</keyword>
<dbReference type="Pfam" id="PF06146">
    <property type="entry name" value="PsiE"/>
    <property type="match status" value="1"/>
</dbReference>
<comment type="subcellular location">
    <subcellularLocation>
        <location evidence="1">Cell membrane</location>
        <topology evidence="1">Multi-pass membrane protein</topology>
    </subcellularLocation>
</comment>
<sequence>MGVRMVRRHHDIGTFENLLLKWLGMLFDMVVIGLATITMGYVVYMMFHLVTDTIHALHVEDVLHQIVLVIIFLEIFELLTMYVKEHHVSMRNVVELGVLAMVRKIIITPDYNQLGWQTLFGMAALIFVMGWIYVQERQRRTKHEEFLITHGIKKV</sequence>
<dbReference type="AlphaFoldDB" id="C5A640"/>
<evidence type="ECO:0000256" key="4">
    <source>
        <dbReference type="ARBA" id="ARBA00022989"/>
    </source>
</evidence>
<feature type="transmembrane region" description="Helical" evidence="6">
    <location>
        <begin position="62"/>
        <end position="83"/>
    </location>
</feature>
<proteinExistence type="predicted"/>